<evidence type="ECO:0000313" key="2">
    <source>
        <dbReference type="EMBL" id="CVK98723.1"/>
    </source>
</evidence>
<comment type="caution">
    <text evidence="2">The sequence shown here is derived from an EMBL/GenBank/DDBJ whole genome shotgun (WGS) entry which is preliminary data.</text>
</comment>
<dbReference type="VEuPathDB" id="FungiDB:FMAN_08477"/>
<feature type="region of interest" description="Disordered" evidence="1">
    <location>
        <begin position="177"/>
        <end position="199"/>
    </location>
</feature>
<feature type="region of interest" description="Disordered" evidence="1">
    <location>
        <begin position="44"/>
        <end position="77"/>
    </location>
</feature>
<gene>
    <name evidence="2" type="ORF">FMAN_08477</name>
</gene>
<proteinExistence type="predicted"/>
<feature type="compositionally biased region" description="Basic residues" evidence="1">
    <location>
        <begin position="116"/>
        <end position="125"/>
    </location>
</feature>
<organism evidence="2 3">
    <name type="scientific">Fusarium mangiferae</name>
    <name type="common">Mango malformation disease fungus</name>
    <dbReference type="NCBI Taxonomy" id="192010"/>
    <lineage>
        <taxon>Eukaryota</taxon>
        <taxon>Fungi</taxon>
        <taxon>Dikarya</taxon>
        <taxon>Ascomycota</taxon>
        <taxon>Pezizomycotina</taxon>
        <taxon>Sordariomycetes</taxon>
        <taxon>Hypocreomycetidae</taxon>
        <taxon>Hypocreales</taxon>
        <taxon>Nectriaceae</taxon>
        <taxon>Fusarium</taxon>
        <taxon>Fusarium fujikuroi species complex</taxon>
    </lineage>
</organism>
<feature type="compositionally biased region" description="Polar residues" evidence="1">
    <location>
        <begin position="141"/>
        <end position="155"/>
    </location>
</feature>
<evidence type="ECO:0000256" key="1">
    <source>
        <dbReference type="SAM" id="MobiDB-lite"/>
    </source>
</evidence>
<feature type="compositionally biased region" description="Polar residues" evidence="1">
    <location>
        <begin position="190"/>
        <end position="199"/>
    </location>
</feature>
<keyword evidence="3" id="KW-1185">Reference proteome</keyword>
<evidence type="ECO:0000313" key="3">
    <source>
        <dbReference type="Proteomes" id="UP000184255"/>
    </source>
</evidence>
<name>A0A1L7TRB5_FUSMA</name>
<accession>A0A1L7TRB5</accession>
<dbReference type="AlphaFoldDB" id="A0A1L7TRB5"/>
<sequence>MIQNERLTSSQKSQRLNSFFLCKSQKRYCQDRITRTQPRCFSVGKKMDYHTPGSKPVSTQHDPPKTPPSKKPSAYVFDSNGDTRIILSTYRAQSFKWETDKIWIEKEKPTKEMCKNKKRKKKKGKKVESPLSTTPPAPQESPVTTSTSPRGTTNAPPLDWGRADFSDFSNVSYCRPEFSDSDEVDPGCTNPGTNPDNTSLQIQDWDYGETCVPHLKKMEFRMLVSGKHLELASPIFKTMVTGPFSEGKADSSGFRLITASDWDPEAFKIILNIMHGYNRDVPRSLSLEMLVKVAMIVNYYDCLESVELYTDIWLEGFSQKLIEAEDFPIPADILDEINIARQSALAEIFSGIYELLDRLKEEQECSFECSSMLLGVLTKELSKHGILHPRNAPPFDGFSIEGLKEVINGLKRPNWYGTTNYSHYGHYSHNCCIQDKLSNSLAKVESDLRGFDLQEFQATKNQPHV</sequence>
<protein>
    <submittedName>
        <fullName evidence="2">Uncharacterized protein</fullName>
    </submittedName>
</protein>
<dbReference type="GeneID" id="65087737"/>
<dbReference type="EMBL" id="FCQH01000009">
    <property type="protein sequence ID" value="CVK98723.1"/>
    <property type="molecule type" value="Genomic_DNA"/>
</dbReference>
<dbReference type="SUPFAM" id="SSF54695">
    <property type="entry name" value="POZ domain"/>
    <property type="match status" value="1"/>
</dbReference>
<dbReference type="RefSeq" id="XP_041685410.1">
    <property type="nucleotide sequence ID" value="XM_041835225.1"/>
</dbReference>
<dbReference type="Gene3D" id="3.30.710.10">
    <property type="entry name" value="Potassium Channel Kv1.1, Chain A"/>
    <property type="match status" value="1"/>
</dbReference>
<dbReference type="InterPro" id="IPR011333">
    <property type="entry name" value="SKP1/BTB/POZ_sf"/>
</dbReference>
<dbReference type="Proteomes" id="UP000184255">
    <property type="component" value="Unassembled WGS sequence"/>
</dbReference>
<feature type="region of interest" description="Disordered" evidence="1">
    <location>
        <begin position="113"/>
        <end position="163"/>
    </location>
</feature>
<reference evidence="3" key="1">
    <citation type="journal article" date="2016" name="Genome Biol. Evol.">
        <title>Comparative 'omics' of the Fusarium fujikuroi species complex highlights differences in genetic potential and metabolite synthesis.</title>
        <authorList>
            <person name="Niehaus E.-M."/>
            <person name="Muensterkoetter M."/>
            <person name="Proctor R.H."/>
            <person name="Brown D.W."/>
            <person name="Sharon A."/>
            <person name="Idan Y."/>
            <person name="Oren-Young L."/>
            <person name="Sieber C.M."/>
            <person name="Novak O."/>
            <person name="Pencik A."/>
            <person name="Tarkowska D."/>
            <person name="Hromadova K."/>
            <person name="Freeman S."/>
            <person name="Maymon M."/>
            <person name="Elazar M."/>
            <person name="Youssef S.A."/>
            <person name="El-Shabrawy E.S.M."/>
            <person name="Shalaby A.B.A."/>
            <person name="Houterman P."/>
            <person name="Brock N.L."/>
            <person name="Burkhardt I."/>
            <person name="Tsavkelova E.A."/>
            <person name="Dickschat J.S."/>
            <person name="Galuszka P."/>
            <person name="Gueldener U."/>
            <person name="Tudzynski B."/>
        </authorList>
    </citation>
    <scope>NUCLEOTIDE SEQUENCE [LARGE SCALE GENOMIC DNA]</scope>
    <source>
        <strain evidence="3">MRC7560</strain>
    </source>
</reference>